<keyword evidence="1" id="KW-0812">Transmembrane</keyword>
<feature type="transmembrane region" description="Helical" evidence="1">
    <location>
        <begin position="7"/>
        <end position="25"/>
    </location>
</feature>
<protein>
    <recommendedName>
        <fullName evidence="4">Secreted protein</fullName>
    </recommendedName>
</protein>
<keyword evidence="3" id="KW-1185">Reference proteome</keyword>
<dbReference type="Proteomes" id="UP001472677">
    <property type="component" value="Unassembled WGS sequence"/>
</dbReference>
<reference evidence="2 3" key="1">
    <citation type="journal article" date="2024" name="G3 (Bethesda)">
        <title>Genome assembly of Hibiscus sabdariffa L. provides insights into metabolisms of medicinal natural products.</title>
        <authorList>
            <person name="Kim T."/>
        </authorList>
    </citation>
    <scope>NUCLEOTIDE SEQUENCE [LARGE SCALE GENOMIC DNA]</scope>
    <source>
        <strain evidence="2">TK-2024</strain>
        <tissue evidence="2">Old leaves</tissue>
    </source>
</reference>
<evidence type="ECO:0000313" key="3">
    <source>
        <dbReference type="Proteomes" id="UP001472677"/>
    </source>
</evidence>
<evidence type="ECO:0008006" key="4">
    <source>
        <dbReference type="Google" id="ProtNLM"/>
    </source>
</evidence>
<feature type="transmembrane region" description="Helical" evidence="1">
    <location>
        <begin position="31"/>
        <end position="56"/>
    </location>
</feature>
<evidence type="ECO:0000256" key="1">
    <source>
        <dbReference type="SAM" id="Phobius"/>
    </source>
</evidence>
<comment type="caution">
    <text evidence="2">The sequence shown here is derived from an EMBL/GenBank/DDBJ whole genome shotgun (WGS) entry which is preliminary data.</text>
</comment>
<sequence>MLTFQLVVGEVVHAVTILIWLSVALELSSLLGLLVFEAGCSLYVCVSVTVAAVAAVGSAGRCRQGGFGNPTSQRVKPLCRVAQAGRFGSPTDEPTPCLLLVG</sequence>
<keyword evidence="1" id="KW-0472">Membrane</keyword>
<evidence type="ECO:0000313" key="2">
    <source>
        <dbReference type="EMBL" id="KAK8517090.1"/>
    </source>
</evidence>
<keyword evidence="1" id="KW-1133">Transmembrane helix</keyword>
<proteinExistence type="predicted"/>
<gene>
    <name evidence="2" type="ORF">V6N12_032289</name>
</gene>
<accession>A0ABR2CD06</accession>
<name>A0ABR2CD06_9ROSI</name>
<dbReference type="EMBL" id="JBBPBM010000056">
    <property type="protein sequence ID" value="KAK8517090.1"/>
    <property type="molecule type" value="Genomic_DNA"/>
</dbReference>
<organism evidence="2 3">
    <name type="scientific">Hibiscus sabdariffa</name>
    <name type="common">roselle</name>
    <dbReference type="NCBI Taxonomy" id="183260"/>
    <lineage>
        <taxon>Eukaryota</taxon>
        <taxon>Viridiplantae</taxon>
        <taxon>Streptophyta</taxon>
        <taxon>Embryophyta</taxon>
        <taxon>Tracheophyta</taxon>
        <taxon>Spermatophyta</taxon>
        <taxon>Magnoliopsida</taxon>
        <taxon>eudicotyledons</taxon>
        <taxon>Gunneridae</taxon>
        <taxon>Pentapetalae</taxon>
        <taxon>rosids</taxon>
        <taxon>malvids</taxon>
        <taxon>Malvales</taxon>
        <taxon>Malvaceae</taxon>
        <taxon>Malvoideae</taxon>
        <taxon>Hibiscus</taxon>
    </lineage>
</organism>